<dbReference type="PANTHER" id="PTHR37457">
    <property type="entry name" value="TRNA SELENOCYSTEINE 1-ASSOCIATED PROTEIN 1-RELATED"/>
    <property type="match status" value="1"/>
</dbReference>
<evidence type="ECO:0000259" key="2">
    <source>
        <dbReference type="Pfam" id="PF17654"/>
    </source>
</evidence>
<name>A0A835ZM84_SHEEP</name>
<proteinExistence type="predicted"/>
<feature type="compositionally biased region" description="Basic and acidic residues" evidence="1">
    <location>
        <begin position="1"/>
        <end position="12"/>
    </location>
</feature>
<dbReference type="InterPro" id="IPR041085">
    <property type="entry name" value="TSAP1_C"/>
</dbReference>
<protein>
    <recommendedName>
        <fullName evidence="2">tRNA selenocysteine 1-associated protein 1 C-terminal domain-containing protein</fullName>
    </recommendedName>
</protein>
<feature type="region of interest" description="Disordered" evidence="1">
    <location>
        <begin position="1"/>
        <end position="88"/>
    </location>
</feature>
<feature type="compositionally biased region" description="Low complexity" evidence="1">
    <location>
        <begin position="27"/>
        <end position="43"/>
    </location>
</feature>
<dbReference type="Pfam" id="PF17654">
    <property type="entry name" value="Trnau1ap"/>
    <property type="match status" value="1"/>
</dbReference>
<feature type="domain" description="tRNA selenocysteine 1-associated protein 1 C-terminal" evidence="2">
    <location>
        <begin position="27"/>
        <end position="130"/>
    </location>
</feature>
<accession>A0A835ZM84</accession>
<gene>
    <name evidence="3" type="ORF">JEQ12_010796</name>
</gene>
<reference evidence="3 4" key="1">
    <citation type="submission" date="2020-12" db="EMBL/GenBank/DDBJ databases">
        <title>De novo assembly of Tibetan sheep genome.</title>
        <authorList>
            <person name="Li X."/>
        </authorList>
    </citation>
    <scope>NUCLEOTIDE SEQUENCE [LARGE SCALE GENOMIC DNA]</scope>
    <source>
        <tissue evidence="3">Heart</tissue>
    </source>
</reference>
<comment type="caution">
    <text evidence="3">The sequence shown here is derived from an EMBL/GenBank/DDBJ whole genome shotgun (WGS) entry which is preliminary data.</text>
</comment>
<organism evidence="3 4">
    <name type="scientific">Ovis aries</name>
    <name type="common">Sheep</name>
    <dbReference type="NCBI Taxonomy" id="9940"/>
    <lineage>
        <taxon>Eukaryota</taxon>
        <taxon>Metazoa</taxon>
        <taxon>Chordata</taxon>
        <taxon>Craniata</taxon>
        <taxon>Vertebrata</taxon>
        <taxon>Euteleostomi</taxon>
        <taxon>Mammalia</taxon>
        <taxon>Eutheria</taxon>
        <taxon>Laurasiatheria</taxon>
        <taxon>Artiodactyla</taxon>
        <taxon>Ruminantia</taxon>
        <taxon>Pecora</taxon>
        <taxon>Bovidae</taxon>
        <taxon>Caprinae</taxon>
        <taxon>Ovis</taxon>
    </lineage>
</organism>
<dbReference type="InterPro" id="IPR040434">
    <property type="entry name" value="TSAP1"/>
</dbReference>
<sequence length="140" mass="15517">MSVDPGRDDGVKPDFPSCQPHPFGIRYGSQYEQQQGGYPPGYSSGRGAGGNGPNIYSAYETSGHPAETSLLPKEATSLAQNQDEDSLEDPNLHLNIEELNKEFMVKSEELYQSLMNCHWQPLDTVHSEIPDKNPQEQDAH</sequence>
<dbReference type="Proteomes" id="UP000664991">
    <property type="component" value="Unassembled WGS sequence"/>
</dbReference>
<dbReference type="PANTHER" id="PTHR37457:SF1">
    <property type="entry name" value="SIMILAR TO HUMAN CHROMOSOME 6 OPEN READING FRAME 52"/>
    <property type="match status" value="1"/>
</dbReference>
<evidence type="ECO:0000313" key="4">
    <source>
        <dbReference type="Proteomes" id="UP000664991"/>
    </source>
</evidence>
<evidence type="ECO:0000256" key="1">
    <source>
        <dbReference type="SAM" id="MobiDB-lite"/>
    </source>
</evidence>
<dbReference type="AlphaFoldDB" id="A0A835ZM84"/>
<dbReference type="EMBL" id="JAEMGP010000020">
    <property type="protein sequence ID" value="KAG5197342.1"/>
    <property type="molecule type" value="Genomic_DNA"/>
</dbReference>
<evidence type="ECO:0000313" key="3">
    <source>
        <dbReference type="EMBL" id="KAG5197342.1"/>
    </source>
</evidence>